<dbReference type="NCBIfam" id="NF004389">
    <property type="entry name" value="PRK05749.1-5"/>
    <property type="match status" value="1"/>
</dbReference>
<dbReference type="EMBL" id="AACGFG010000004">
    <property type="protein sequence ID" value="EAK4357993.1"/>
    <property type="molecule type" value="Genomic_DNA"/>
</dbReference>
<dbReference type="UniPathway" id="UPA00958"/>
<evidence type="ECO:0000256" key="6">
    <source>
        <dbReference type="ARBA" id="ARBA00049183"/>
    </source>
</evidence>
<dbReference type="EC" id="2.4.99.12" evidence="2 9"/>
<dbReference type="PANTHER" id="PTHR42755">
    <property type="entry name" value="3-DEOXY-MANNO-OCTULOSONATE CYTIDYLYLTRANSFERASE"/>
    <property type="match status" value="1"/>
</dbReference>
<evidence type="ECO:0000313" key="11">
    <source>
        <dbReference type="EMBL" id="EAK4357993.1"/>
    </source>
</evidence>
<dbReference type="RefSeq" id="WP_002781567.1">
    <property type="nucleotide sequence ID" value="NZ_AANHVQ020000019.1"/>
</dbReference>
<evidence type="ECO:0000313" key="12">
    <source>
        <dbReference type="Proteomes" id="UP000365807"/>
    </source>
</evidence>
<dbReference type="InterPro" id="IPR039901">
    <property type="entry name" value="Kdotransferase"/>
</dbReference>
<proteinExistence type="inferred from homology"/>
<evidence type="ECO:0000256" key="9">
    <source>
        <dbReference type="RuleBase" id="RU365103"/>
    </source>
</evidence>
<dbReference type="Gene3D" id="3.40.50.11720">
    <property type="entry name" value="3-Deoxy-D-manno-octulosonic-acid transferase, N-terminal domain"/>
    <property type="match status" value="1"/>
</dbReference>
<gene>
    <name evidence="11" type="ORF">C6T04_03475</name>
</gene>
<feature type="transmembrane region" description="Helical" evidence="9">
    <location>
        <begin position="6"/>
        <end position="26"/>
    </location>
</feature>
<evidence type="ECO:0000256" key="3">
    <source>
        <dbReference type="ARBA" id="ARBA00019077"/>
    </source>
</evidence>
<feature type="active site" description="Proton acceptor" evidence="7">
    <location>
        <position position="60"/>
    </location>
</feature>
<dbReference type="GO" id="GO:0009245">
    <property type="term" value="P:lipid A biosynthetic process"/>
    <property type="evidence" value="ECO:0007669"/>
    <property type="project" value="TreeGrafter"/>
</dbReference>
<accession>A0A381CJ32</accession>
<feature type="domain" description="3-deoxy-D-manno-octulosonic-acid transferase N-terminal" evidence="10">
    <location>
        <begin position="34"/>
        <end position="193"/>
    </location>
</feature>
<dbReference type="OrthoDB" id="9789797at2"/>
<keyword evidence="9" id="KW-1003">Cell membrane</keyword>
<keyword evidence="9" id="KW-0472">Membrane</keyword>
<evidence type="ECO:0000256" key="8">
    <source>
        <dbReference type="PIRSR" id="PIRSR639901-2"/>
    </source>
</evidence>
<dbReference type="InterPro" id="IPR007507">
    <property type="entry name" value="Glycos_transf_N"/>
</dbReference>
<evidence type="ECO:0000259" key="10">
    <source>
        <dbReference type="Pfam" id="PF04413"/>
    </source>
</evidence>
<dbReference type="GO" id="GO:0043842">
    <property type="term" value="F:Kdo transferase activity"/>
    <property type="evidence" value="ECO:0007669"/>
    <property type="project" value="UniProtKB-EC"/>
</dbReference>
<keyword evidence="9" id="KW-0448">Lipopolysaccharide biosynthesis</keyword>
<organism evidence="11 12">
    <name type="scientific">Campylobacter coli</name>
    <dbReference type="NCBI Taxonomy" id="195"/>
    <lineage>
        <taxon>Bacteria</taxon>
        <taxon>Pseudomonadati</taxon>
        <taxon>Campylobacterota</taxon>
        <taxon>Epsilonproteobacteria</taxon>
        <taxon>Campylobacterales</taxon>
        <taxon>Campylobacteraceae</taxon>
        <taxon>Campylobacter</taxon>
    </lineage>
</organism>
<protein>
    <recommendedName>
        <fullName evidence="3 9">3-deoxy-D-manno-octulosonic acid transferase</fullName>
        <shortName evidence="9">Kdo transferase</shortName>
        <ecNumber evidence="2 9">2.4.99.12</ecNumber>
    </recommendedName>
    <alternativeName>
        <fullName evidence="5 9">Lipid IV(A) 3-deoxy-D-manno-octulosonic acid transferase</fullName>
    </alternativeName>
</protein>
<dbReference type="InterPro" id="IPR038107">
    <property type="entry name" value="Glycos_transf_N_sf"/>
</dbReference>
<dbReference type="GO" id="GO:0009244">
    <property type="term" value="P:lipopolysaccharide core region biosynthetic process"/>
    <property type="evidence" value="ECO:0007669"/>
    <property type="project" value="UniProtKB-UniRule"/>
</dbReference>
<comment type="caution">
    <text evidence="11">The sequence shown here is derived from an EMBL/GenBank/DDBJ whole genome shotgun (WGS) entry which is preliminary data.</text>
</comment>
<reference evidence="11 12" key="1">
    <citation type="submission" date="2018-06" db="EMBL/GenBank/DDBJ databases">
        <authorList>
            <consortium name="NARMS: The National Antimicrobial Resistance Monitoring System"/>
        </authorList>
    </citation>
    <scope>NUCLEOTIDE SEQUENCE [LARGE SCALE GENOMIC DNA]</scope>
    <source>
        <strain evidence="11 12">FSIS11807978</strain>
    </source>
</reference>
<evidence type="ECO:0000256" key="2">
    <source>
        <dbReference type="ARBA" id="ARBA00012621"/>
    </source>
</evidence>
<feature type="site" description="Transition state stabilizer" evidence="8">
    <location>
        <position position="192"/>
    </location>
</feature>
<keyword evidence="9" id="KW-0812">Transmembrane</keyword>
<comment type="subcellular location">
    <subcellularLocation>
        <location evidence="9">Cell membrane</location>
    </subcellularLocation>
</comment>
<comment type="similarity">
    <text evidence="9">Belongs to the glycosyltransferase group 1 family.</text>
</comment>
<dbReference type="PANTHER" id="PTHR42755:SF1">
    <property type="entry name" value="3-DEOXY-D-MANNO-OCTULOSONIC ACID TRANSFERASE, MITOCHONDRIAL-RELATED"/>
    <property type="match status" value="1"/>
</dbReference>
<evidence type="ECO:0000256" key="1">
    <source>
        <dbReference type="ARBA" id="ARBA00004713"/>
    </source>
</evidence>
<comment type="function">
    <text evidence="9">Involved in lipopolysaccharide (LPS) biosynthesis. Catalyzes the transfer of 3-deoxy-D-manno-octulosonate (Kdo) residue(s) from CMP-Kdo to lipid IV(A), the tetraacyldisaccharide-1,4'-bisphosphate precursor of lipid A.</text>
</comment>
<keyword evidence="9" id="KW-1133">Transmembrane helix</keyword>
<sequence length="385" mass="45161">MIFLYYILVWIAFLLCAIPLFLLSLFKPKYKYSLKARFFLFRNISQKRSDVHFHVCSYGEARSVKELVLRFDSRITTITQTGYDYAKEICNKVNYLAFENWIPFWLKPSKVLVIFEAEYWLMLVFIAKLQKSKVILLNARISDNSYASYKKFRFFYKKIFCYIDEVFAQSEVDKIRLEDLGAKNVKIFSNIKSKLQIFPTQKYLKPKQKLIIFASTHKGEEELLLKHYKMDKQEKLIIAPRHPERFLEVEQLLHDKGLKFDKFSLLQNEDKKFNQDILLLDCLGELVNFYAISDVVVLGGSFFEGIGGHNPIEVAHFNNVLISGIYIHNQKSLFQEVDNVYFCEDLKELDGIIHNYNLKAKIAQNNDLSTIIQAIQEGIDARKSI</sequence>
<dbReference type="GO" id="GO:0005886">
    <property type="term" value="C:plasma membrane"/>
    <property type="evidence" value="ECO:0007669"/>
    <property type="project" value="UniProtKB-SubCell"/>
</dbReference>
<feature type="site" description="Transition state stabilizer" evidence="8">
    <location>
        <position position="116"/>
    </location>
</feature>
<dbReference type="Pfam" id="PF04413">
    <property type="entry name" value="Glycos_transf_N"/>
    <property type="match status" value="1"/>
</dbReference>
<dbReference type="AlphaFoldDB" id="A0A381CJ32"/>
<comment type="pathway">
    <text evidence="1 9">Bacterial outer membrane biogenesis; LPS core biosynthesis.</text>
</comment>
<dbReference type="Gene3D" id="3.40.50.2000">
    <property type="entry name" value="Glycogen Phosphorylase B"/>
    <property type="match status" value="1"/>
</dbReference>
<keyword evidence="4 9" id="KW-0808">Transferase</keyword>
<evidence type="ECO:0000256" key="7">
    <source>
        <dbReference type="PIRSR" id="PIRSR639901-1"/>
    </source>
</evidence>
<dbReference type="STRING" id="195.ATE51_02208"/>
<comment type="catalytic activity">
    <reaction evidence="6 9">
        <text>lipid IVA (E. coli) + CMP-3-deoxy-beta-D-manno-octulosonate = alpha-Kdo-(2-&gt;6)-lipid IVA (E. coli) + CMP + H(+)</text>
        <dbReference type="Rhea" id="RHEA:28066"/>
        <dbReference type="ChEBI" id="CHEBI:15378"/>
        <dbReference type="ChEBI" id="CHEBI:58603"/>
        <dbReference type="ChEBI" id="CHEBI:60364"/>
        <dbReference type="ChEBI" id="CHEBI:60377"/>
        <dbReference type="ChEBI" id="CHEBI:85987"/>
        <dbReference type="EC" id="2.4.99.12"/>
    </reaction>
</comment>
<evidence type="ECO:0000256" key="5">
    <source>
        <dbReference type="ARBA" id="ARBA00031445"/>
    </source>
</evidence>
<dbReference type="Proteomes" id="UP000365807">
    <property type="component" value="Unassembled WGS sequence"/>
</dbReference>
<name>A0A381CJ32_CAMCO</name>
<evidence type="ECO:0000256" key="4">
    <source>
        <dbReference type="ARBA" id="ARBA00022679"/>
    </source>
</evidence>